<feature type="region of interest" description="Disordered" evidence="1">
    <location>
        <begin position="90"/>
        <end position="126"/>
    </location>
</feature>
<comment type="caution">
    <text evidence="2">The sequence shown here is derived from an EMBL/GenBank/DDBJ whole genome shotgun (WGS) entry which is preliminary data.</text>
</comment>
<dbReference type="Proteomes" id="UP000037069">
    <property type="component" value="Unassembled WGS sequence"/>
</dbReference>
<proteinExistence type="predicted"/>
<organism evidence="2 3">
    <name type="scientific">Lucilia cuprina</name>
    <name type="common">Green bottle fly</name>
    <name type="synonym">Australian sheep blowfly</name>
    <dbReference type="NCBI Taxonomy" id="7375"/>
    <lineage>
        <taxon>Eukaryota</taxon>
        <taxon>Metazoa</taxon>
        <taxon>Ecdysozoa</taxon>
        <taxon>Arthropoda</taxon>
        <taxon>Hexapoda</taxon>
        <taxon>Insecta</taxon>
        <taxon>Pterygota</taxon>
        <taxon>Neoptera</taxon>
        <taxon>Endopterygota</taxon>
        <taxon>Diptera</taxon>
        <taxon>Brachycera</taxon>
        <taxon>Muscomorpha</taxon>
        <taxon>Oestroidea</taxon>
        <taxon>Calliphoridae</taxon>
        <taxon>Luciliinae</taxon>
        <taxon>Lucilia</taxon>
    </lineage>
</organism>
<evidence type="ECO:0000313" key="2">
    <source>
        <dbReference type="EMBL" id="KNC34889.1"/>
    </source>
</evidence>
<evidence type="ECO:0000256" key="1">
    <source>
        <dbReference type="SAM" id="MobiDB-lite"/>
    </source>
</evidence>
<feature type="compositionally biased region" description="Polar residues" evidence="1">
    <location>
        <begin position="100"/>
        <end position="109"/>
    </location>
</feature>
<evidence type="ECO:0000313" key="3">
    <source>
        <dbReference type="Proteomes" id="UP000037069"/>
    </source>
</evidence>
<dbReference type="AlphaFoldDB" id="A0A0L0CU58"/>
<dbReference type="EMBL" id="JRES01000009">
    <property type="protein sequence ID" value="KNC34889.1"/>
    <property type="molecule type" value="Genomic_DNA"/>
</dbReference>
<feature type="compositionally biased region" description="Basic and acidic residues" evidence="1">
    <location>
        <begin position="90"/>
        <end position="99"/>
    </location>
</feature>
<gene>
    <name evidence="2" type="ORF">FF38_06734</name>
</gene>
<reference evidence="2 3" key="1">
    <citation type="journal article" date="2015" name="Nat. Commun.">
        <title>Lucilia cuprina genome unlocks parasitic fly biology to underpin future interventions.</title>
        <authorList>
            <person name="Anstead C.A."/>
            <person name="Korhonen P.K."/>
            <person name="Young N.D."/>
            <person name="Hall R.S."/>
            <person name="Jex A.R."/>
            <person name="Murali S.C."/>
            <person name="Hughes D.S."/>
            <person name="Lee S.F."/>
            <person name="Perry T."/>
            <person name="Stroehlein A.J."/>
            <person name="Ansell B.R."/>
            <person name="Breugelmans B."/>
            <person name="Hofmann A."/>
            <person name="Qu J."/>
            <person name="Dugan S."/>
            <person name="Lee S.L."/>
            <person name="Chao H."/>
            <person name="Dinh H."/>
            <person name="Han Y."/>
            <person name="Doddapaneni H.V."/>
            <person name="Worley K.C."/>
            <person name="Muzny D.M."/>
            <person name="Ioannidis P."/>
            <person name="Waterhouse R.M."/>
            <person name="Zdobnov E.M."/>
            <person name="James P.J."/>
            <person name="Bagnall N.H."/>
            <person name="Kotze A.C."/>
            <person name="Gibbs R.A."/>
            <person name="Richards S."/>
            <person name="Batterham P."/>
            <person name="Gasser R.B."/>
        </authorList>
    </citation>
    <scope>NUCLEOTIDE SEQUENCE [LARGE SCALE GENOMIC DNA]</scope>
    <source>
        <strain evidence="2 3">LS</strain>
        <tissue evidence="2">Full body</tissue>
    </source>
</reference>
<protein>
    <submittedName>
        <fullName evidence="2">Uncharacterized protein</fullName>
    </submittedName>
</protein>
<name>A0A0L0CU58_LUCCU</name>
<feature type="compositionally biased region" description="Basic and acidic residues" evidence="1">
    <location>
        <begin position="112"/>
        <end position="126"/>
    </location>
</feature>
<keyword evidence="3" id="KW-1185">Reference proteome</keyword>
<accession>A0A0L0CU58</accession>
<sequence>MFALTPMGPCLRIRKPPQSQVLTLKLSIMLTLNHALVLTLNQSIVLIIDRSMVWTTTDHSILLHINQSITLIIDQYIVLTIDQSIFLTDQTERRRERSHGSLNSLTNGKQKPYYEYEPISKERNQI</sequence>